<sequence>MKGSRPVCLLCRHRLAASVPSSGTAQQRHAQARFTTSTGRRHDTTRGTATAPSEGPLNPATAAEDVTAARDMARVRRYLHAESRESRPEPRNGLARRPPEKSSAKVDDMFREIVAKQQQLNPAQHAESRADANTATLATLVQDIGKLDDMVQDDAIEAAYVFLETEIYPVVRNPDTCIPQVFYKVVSDLMQKVVAAKKAAMDSTKLPTVAEISSVQADIGQLKPQKWADLVGELVKTIVGMSTSTGDYPSTEAYEAHLATRAALLADLVESWKVLSSPKFTQAGASHASEILDGFWFPTLDKLSLIKFSKSGNFTAAFSSVFPQYMPNELGAPVAALTIATYALLQDPLRSDDNVRRGAARFMFNIAYLISHVQIRDSALRNLFANTFPSLEDYVMSEWPRIQAQLRHRPEVAGGSLAHRRAPGLTSPKEMNIWSLNQAYLARNLIEIDRMWEDFVGADEGLTKERVLHLQSNADLIDSFINTYMAMNQPAKALTAWNMLKKIGLSPTLKTWNTMLDGCKKAGNVNAIRNIWAKLVRTGGQLDVAVWTTRVSGLIESGDLEGGLKALEEMMALWKRGQNDPKSRAVRPTIEPVNAALAGLIRQKRMPAAERLLDWAGRQGIEPDIITFNTLLRPMIREERHRDIQRLFTTMKKRGVQADAATFTIVLDATLARIEPPSRYASESELASFKEAQKEAVARVLSQMKAVGLETNLLTYGKMIYLLLQSGGDRATEAVKAVLAHLWEQGHELSPHIYTMLVEQYFSRQPPDLASVGELLLRVRNGRHIANGAPEMDRIFYDRVVKGYALADRPATALDLYYRLSGEGYLVTLGAQVELLRVLLRHRLLDEAKGLVDNTKRRFEEQNGAAGLDANDSFWQHGFWAIAERHRLVEWGPGPAADGGGGGGAAGADGA</sequence>
<evidence type="ECO:0000256" key="5">
    <source>
        <dbReference type="PROSITE-ProRule" id="PRU00708"/>
    </source>
</evidence>
<protein>
    <recommendedName>
        <fullName evidence="9">Pentacotripeptide-repeat region of PRORP domain-containing protein</fullName>
    </recommendedName>
</protein>
<dbReference type="NCBIfam" id="TIGR00756">
    <property type="entry name" value="PPR"/>
    <property type="match status" value="1"/>
</dbReference>
<dbReference type="Pfam" id="PF13041">
    <property type="entry name" value="PPR_2"/>
    <property type="match status" value="1"/>
</dbReference>
<dbReference type="PROSITE" id="PS51375">
    <property type="entry name" value="PPR"/>
    <property type="match status" value="2"/>
</dbReference>
<dbReference type="InterPro" id="IPR011990">
    <property type="entry name" value="TPR-like_helical_dom_sf"/>
</dbReference>
<comment type="subunit">
    <text evidence="4">Binds to mitochondrial small subunit 15S rRNA.</text>
</comment>
<evidence type="ECO:0000256" key="3">
    <source>
        <dbReference type="ARBA" id="ARBA00044493"/>
    </source>
</evidence>
<evidence type="ECO:0000256" key="2">
    <source>
        <dbReference type="ARBA" id="ARBA00022737"/>
    </source>
</evidence>
<gene>
    <name evidence="7" type="ORF">DL762_007040</name>
</gene>
<feature type="compositionally biased region" description="Basic and acidic residues" evidence="6">
    <location>
        <begin position="79"/>
        <end position="90"/>
    </location>
</feature>
<dbReference type="InterPro" id="IPR002885">
    <property type="entry name" value="PPR_rpt"/>
</dbReference>
<evidence type="ECO:0000256" key="4">
    <source>
        <dbReference type="ARBA" id="ARBA00044511"/>
    </source>
</evidence>
<evidence type="ECO:0000313" key="8">
    <source>
        <dbReference type="Proteomes" id="UP000294003"/>
    </source>
</evidence>
<evidence type="ECO:0000256" key="1">
    <source>
        <dbReference type="ARBA" id="ARBA00006192"/>
    </source>
</evidence>
<keyword evidence="2" id="KW-0677">Repeat</keyword>
<accession>A0ABY0H4V2</accession>
<dbReference type="PANTHER" id="PTHR47447">
    <property type="entry name" value="OS03G0856100 PROTEIN"/>
    <property type="match status" value="1"/>
</dbReference>
<feature type="compositionally biased region" description="Polar residues" evidence="6">
    <location>
        <begin position="19"/>
        <end position="38"/>
    </location>
</feature>
<proteinExistence type="inferred from homology"/>
<comment type="caution">
    <text evidence="7">The sequence shown here is derived from an EMBL/GenBank/DDBJ whole genome shotgun (WGS) entry which is preliminary data.</text>
</comment>
<feature type="compositionally biased region" description="Basic and acidic residues" evidence="6">
    <location>
        <begin position="97"/>
        <end position="106"/>
    </location>
</feature>
<evidence type="ECO:0000256" key="6">
    <source>
        <dbReference type="SAM" id="MobiDB-lite"/>
    </source>
</evidence>
<name>A0ABY0H4V2_9PEZI</name>
<comment type="similarity">
    <text evidence="1">Belongs to the CCM1 family.</text>
</comment>
<feature type="region of interest" description="Disordered" evidence="6">
    <location>
        <begin position="18"/>
        <end position="67"/>
    </location>
</feature>
<evidence type="ECO:0008006" key="9">
    <source>
        <dbReference type="Google" id="ProtNLM"/>
    </source>
</evidence>
<feature type="region of interest" description="Disordered" evidence="6">
    <location>
        <begin position="79"/>
        <end position="106"/>
    </location>
</feature>
<dbReference type="Pfam" id="PF01535">
    <property type="entry name" value="PPR"/>
    <property type="match status" value="1"/>
</dbReference>
<keyword evidence="8" id="KW-1185">Reference proteome</keyword>
<reference evidence="7 8" key="1">
    <citation type="submission" date="2018-06" db="EMBL/GenBank/DDBJ databases">
        <title>Complete Genomes of Monosporascus.</title>
        <authorList>
            <person name="Robinson A.J."/>
            <person name="Natvig D.O."/>
        </authorList>
    </citation>
    <scope>NUCLEOTIDE SEQUENCE [LARGE SCALE GENOMIC DNA]</scope>
    <source>
        <strain evidence="7 8">CBS 609.92</strain>
    </source>
</reference>
<organism evidence="7 8">
    <name type="scientific">Monosporascus cannonballus</name>
    <dbReference type="NCBI Taxonomy" id="155416"/>
    <lineage>
        <taxon>Eukaryota</taxon>
        <taxon>Fungi</taxon>
        <taxon>Dikarya</taxon>
        <taxon>Ascomycota</taxon>
        <taxon>Pezizomycotina</taxon>
        <taxon>Sordariomycetes</taxon>
        <taxon>Xylariomycetidae</taxon>
        <taxon>Xylariales</taxon>
        <taxon>Xylariales incertae sedis</taxon>
        <taxon>Monosporascus</taxon>
    </lineage>
</organism>
<feature type="repeat" description="PPR" evidence="5">
    <location>
        <begin position="508"/>
        <end position="542"/>
    </location>
</feature>
<comment type="function">
    <text evidence="3">Regulates mitochondrial small subunit maturation by controlling 15S rRNA 5'-end processing. Localizes to the 5' precursor of the 15S rRNA in a position that is subsequently occupied by mS47 in the mature yeast mtSSU. Uses structure and sequence-specific RNA recognition, binding to a single-stranded region of the precursor and specifically recognizing bases -6 to -1. The exchange of Ccm1 for mS47 is coupled to the irreversible removal of precursor rRNA that is accompanied by conformational changes of the mitoribosomal proteins uS5m and mS26. These conformational changes signal completion of 5'-end rRNA processing through protection of the mature 5'-end of the 15S rRNA and stabilization of mS47. The removal of the 5' precursor together with the dissociation of Ccm1 may be catalyzed by the 5'-3' exoribonuclease Pet127. Involved in the specific removal of group I introns in mitochondrial encoded transcripts.</text>
</comment>
<dbReference type="PANTHER" id="PTHR47447:SF17">
    <property type="entry name" value="OS12G0638900 PROTEIN"/>
    <property type="match status" value="1"/>
</dbReference>
<evidence type="ECO:0000313" key="7">
    <source>
        <dbReference type="EMBL" id="RYO81549.1"/>
    </source>
</evidence>
<dbReference type="EMBL" id="QJNS01000248">
    <property type="protein sequence ID" value="RYO81549.1"/>
    <property type="molecule type" value="Genomic_DNA"/>
</dbReference>
<dbReference type="Gene3D" id="1.25.40.10">
    <property type="entry name" value="Tetratricopeptide repeat domain"/>
    <property type="match status" value="2"/>
</dbReference>
<feature type="repeat" description="PPR" evidence="5">
    <location>
        <begin position="624"/>
        <end position="658"/>
    </location>
</feature>
<dbReference type="Proteomes" id="UP000294003">
    <property type="component" value="Unassembled WGS sequence"/>
</dbReference>